<evidence type="ECO:0000256" key="1">
    <source>
        <dbReference type="SAM" id="Phobius"/>
    </source>
</evidence>
<protein>
    <submittedName>
        <fullName evidence="2">Uncharacterized protein</fullName>
    </submittedName>
</protein>
<feature type="transmembrane region" description="Helical" evidence="1">
    <location>
        <begin position="60"/>
        <end position="81"/>
    </location>
</feature>
<accession>A0A9P8Q1G5</accession>
<feature type="transmembrane region" description="Helical" evidence="1">
    <location>
        <begin position="186"/>
        <end position="206"/>
    </location>
</feature>
<gene>
    <name evidence="2" type="ORF">WICPIJ_006565</name>
</gene>
<dbReference type="OrthoDB" id="860at2759"/>
<feature type="transmembrane region" description="Helical" evidence="1">
    <location>
        <begin position="20"/>
        <end position="40"/>
    </location>
</feature>
<keyword evidence="1" id="KW-0472">Membrane</keyword>
<evidence type="ECO:0000313" key="2">
    <source>
        <dbReference type="EMBL" id="KAH3682472.1"/>
    </source>
</evidence>
<dbReference type="Proteomes" id="UP000774326">
    <property type="component" value="Unassembled WGS sequence"/>
</dbReference>
<keyword evidence="3" id="KW-1185">Reference proteome</keyword>
<feature type="transmembrane region" description="Helical" evidence="1">
    <location>
        <begin position="102"/>
        <end position="125"/>
    </location>
</feature>
<reference evidence="2" key="1">
    <citation type="journal article" date="2021" name="Open Biol.">
        <title>Shared evolutionary footprints suggest mitochondrial oxidative damage underlies multiple complex I losses in fungi.</title>
        <authorList>
            <person name="Schikora-Tamarit M.A."/>
            <person name="Marcet-Houben M."/>
            <person name="Nosek J."/>
            <person name="Gabaldon T."/>
        </authorList>
    </citation>
    <scope>NUCLEOTIDE SEQUENCE</scope>
    <source>
        <strain evidence="2">CBS2887</strain>
    </source>
</reference>
<name>A0A9P8Q1G5_WICPI</name>
<dbReference type="AlphaFoldDB" id="A0A9P8Q1G5"/>
<dbReference type="EMBL" id="JAEUBG010003683">
    <property type="protein sequence ID" value="KAH3682472.1"/>
    <property type="molecule type" value="Genomic_DNA"/>
</dbReference>
<keyword evidence="1" id="KW-1133">Transmembrane helix</keyword>
<reference evidence="2" key="2">
    <citation type="submission" date="2021-01" db="EMBL/GenBank/DDBJ databases">
        <authorList>
            <person name="Schikora-Tamarit M.A."/>
        </authorList>
    </citation>
    <scope>NUCLEOTIDE SEQUENCE</scope>
    <source>
        <strain evidence="2">CBS2887</strain>
    </source>
</reference>
<evidence type="ECO:0000313" key="3">
    <source>
        <dbReference type="Proteomes" id="UP000774326"/>
    </source>
</evidence>
<keyword evidence="1" id="KW-0812">Transmembrane</keyword>
<proteinExistence type="predicted"/>
<comment type="caution">
    <text evidence="2">The sequence shown here is derived from an EMBL/GenBank/DDBJ whole genome shotgun (WGS) entry which is preliminary data.</text>
</comment>
<sequence length="238" mass="26805">MSRTPLNQRYLVLLNKYPLLTKSITSAVLAILNEIIASLISGDLQSLDIKGLALKHPFSIKLPLLAIFASLIQTPINHYFFKLINSVFKGPLNLQKKIKQTLASMLLLSPIQASLISIFISLLNLKPSIDYVNLLSMGKGSNLQHHRFQETLRTAMTTKFPSIVKSSIISTPVVLTVCQKYLDPEYWVVFSSLVYFVLGTGQNTFVKMGIMKERQRQQLKKEIEEEVESDEVAHDDAL</sequence>
<organism evidence="2 3">
    <name type="scientific">Wickerhamomyces pijperi</name>
    <name type="common">Yeast</name>
    <name type="synonym">Pichia pijperi</name>
    <dbReference type="NCBI Taxonomy" id="599730"/>
    <lineage>
        <taxon>Eukaryota</taxon>
        <taxon>Fungi</taxon>
        <taxon>Dikarya</taxon>
        <taxon>Ascomycota</taxon>
        <taxon>Saccharomycotina</taxon>
        <taxon>Saccharomycetes</taxon>
        <taxon>Phaffomycetales</taxon>
        <taxon>Wickerhamomycetaceae</taxon>
        <taxon>Wickerhamomyces</taxon>
    </lineage>
</organism>